<organism evidence="2 3">
    <name type="scientific">Portunus trituberculatus</name>
    <name type="common">Swimming crab</name>
    <name type="synonym">Neptunus trituberculatus</name>
    <dbReference type="NCBI Taxonomy" id="210409"/>
    <lineage>
        <taxon>Eukaryota</taxon>
        <taxon>Metazoa</taxon>
        <taxon>Ecdysozoa</taxon>
        <taxon>Arthropoda</taxon>
        <taxon>Crustacea</taxon>
        <taxon>Multicrustacea</taxon>
        <taxon>Malacostraca</taxon>
        <taxon>Eumalacostraca</taxon>
        <taxon>Eucarida</taxon>
        <taxon>Decapoda</taxon>
        <taxon>Pleocyemata</taxon>
        <taxon>Brachyura</taxon>
        <taxon>Eubrachyura</taxon>
        <taxon>Portunoidea</taxon>
        <taxon>Portunidae</taxon>
        <taxon>Portuninae</taxon>
        <taxon>Portunus</taxon>
    </lineage>
</organism>
<feature type="region of interest" description="Disordered" evidence="1">
    <location>
        <begin position="1"/>
        <end position="22"/>
    </location>
</feature>
<comment type="caution">
    <text evidence="2">The sequence shown here is derived from an EMBL/GenBank/DDBJ whole genome shotgun (WGS) entry which is preliminary data.</text>
</comment>
<evidence type="ECO:0000313" key="3">
    <source>
        <dbReference type="Proteomes" id="UP000324222"/>
    </source>
</evidence>
<evidence type="ECO:0000256" key="1">
    <source>
        <dbReference type="SAM" id="MobiDB-lite"/>
    </source>
</evidence>
<proteinExistence type="predicted"/>
<dbReference type="EMBL" id="VSRR010115931">
    <property type="protein sequence ID" value="MPC98866.1"/>
    <property type="molecule type" value="Genomic_DNA"/>
</dbReference>
<dbReference type="Proteomes" id="UP000324222">
    <property type="component" value="Unassembled WGS sequence"/>
</dbReference>
<reference evidence="2 3" key="1">
    <citation type="submission" date="2019-05" db="EMBL/GenBank/DDBJ databases">
        <title>Another draft genome of Portunus trituberculatus and its Hox gene families provides insights of decapod evolution.</title>
        <authorList>
            <person name="Jeong J.-H."/>
            <person name="Song I."/>
            <person name="Kim S."/>
            <person name="Choi T."/>
            <person name="Kim D."/>
            <person name="Ryu S."/>
            <person name="Kim W."/>
        </authorList>
    </citation>
    <scope>NUCLEOTIDE SEQUENCE [LARGE SCALE GENOMIC DNA]</scope>
    <source>
        <tissue evidence="2">Muscle</tissue>
    </source>
</reference>
<gene>
    <name evidence="2" type="ORF">E2C01_094251</name>
</gene>
<accession>A0A5B7JX36</accession>
<name>A0A5B7JX36_PORTR</name>
<evidence type="ECO:0000313" key="2">
    <source>
        <dbReference type="EMBL" id="MPC98866.1"/>
    </source>
</evidence>
<dbReference type="AlphaFoldDB" id="A0A5B7JX36"/>
<keyword evidence="3" id="KW-1185">Reference proteome</keyword>
<protein>
    <submittedName>
        <fullName evidence="2">Uncharacterized protein</fullName>
    </submittedName>
</protein>
<sequence>MSTFLMATHRPPPASQPARRETVARHVAPFFPRLKDVEARYPLAEAPRQQQPFVSEGWRPWLAATGTRSAYFDPRALSRFLGKSIIPRGRS</sequence>